<organism evidence="2 3">
    <name type="scientific">Viridibacillus soli</name>
    <dbReference type="NCBI Taxonomy" id="2798301"/>
    <lineage>
        <taxon>Bacteria</taxon>
        <taxon>Bacillati</taxon>
        <taxon>Bacillota</taxon>
        <taxon>Bacilli</taxon>
        <taxon>Bacillales</taxon>
        <taxon>Caryophanaceae</taxon>
        <taxon>Viridibacillus</taxon>
    </lineage>
</organism>
<comment type="caution">
    <text evidence="2">The sequence shown here is derived from an EMBL/GenBank/DDBJ whole genome shotgun (WGS) entry which is preliminary data.</text>
</comment>
<name>A0ABS1HB80_9BACL</name>
<evidence type="ECO:0000256" key="1">
    <source>
        <dbReference type="SAM" id="Phobius"/>
    </source>
</evidence>
<keyword evidence="3" id="KW-1185">Reference proteome</keyword>
<dbReference type="RefSeq" id="WP_200750065.1">
    <property type="nucleotide sequence ID" value="NZ_JAEOAH010000037.1"/>
</dbReference>
<feature type="transmembrane region" description="Helical" evidence="1">
    <location>
        <begin position="12"/>
        <end position="32"/>
    </location>
</feature>
<evidence type="ECO:0000313" key="3">
    <source>
        <dbReference type="Proteomes" id="UP000618943"/>
    </source>
</evidence>
<keyword evidence="1" id="KW-1133">Transmembrane helix</keyword>
<dbReference type="Proteomes" id="UP000618943">
    <property type="component" value="Unassembled WGS sequence"/>
</dbReference>
<sequence>MNKIKKFFLDNLRKVIAIVVYFVCIFILLFNTREDLNLITNIIFALFFTGLFVFLNMLMKERKTKK</sequence>
<gene>
    <name evidence="2" type="ORF">JFL43_17740</name>
</gene>
<feature type="transmembrane region" description="Helical" evidence="1">
    <location>
        <begin position="38"/>
        <end position="58"/>
    </location>
</feature>
<reference evidence="2 3" key="1">
    <citation type="submission" date="2020-12" db="EMBL/GenBank/DDBJ databases">
        <title>YIM B01967 draft genome.</title>
        <authorList>
            <person name="Yan X."/>
        </authorList>
    </citation>
    <scope>NUCLEOTIDE SEQUENCE [LARGE SCALE GENOMIC DNA]</scope>
    <source>
        <strain evidence="2 3">YIM B01967</strain>
    </source>
</reference>
<keyword evidence="1" id="KW-0812">Transmembrane</keyword>
<protein>
    <submittedName>
        <fullName evidence="2">Uncharacterized protein</fullName>
    </submittedName>
</protein>
<keyword evidence="1" id="KW-0472">Membrane</keyword>
<evidence type="ECO:0000313" key="2">
    <source>
        <dbReference type="EMBL" id="MBK3496669.1"/>
    </source>
</evidence>
<accession>A0ABS1HB80</accession>
<dbReference type="EMBL" id="JAEOAH010000037">
    <property type="protein sequence ID" value="MBK3496669.1"/>
    <property type="molecule type" value="Genomic_DNA"/>
</dbReference>
<proteinExistence type="predicted"/>